<evidence type="ECO:0000256" key="10">
    <source>
        <dbReference type="ARBA" id="ARBA00023209"/>
    </source>
</evidence>
<dbReference type="SUPFAM" id="SSF69593">
    <property type="entry name" value="Glycerol-3-phosphate (1)-acyltransferase"/>
    <property type="match status" value="1"/>
</dbReference>
<evidence type="ECO:0000256" key="9">
    <source>
        <dbReference type="ARBA" id="ARBA00023136"/>
    </source>
</evidence>
<dbReference type="SMART" id="SM00563">
    <property type="entry name" value="PlsC"/>
    <property type="match status" value="1"/>
</dbReference>
<keyword evidence="4" id="KW-0444">Lipid biosynthesis</keyword>
<keyword evidence="11" id="KW-1208">Phospholipid metabolism</keyword>
<keyword evidence="8" id="KW-0443">Lipid metabolism</keyword>
<evidence type="ECO:0000256" key="6">
    <source>
        <dbReference type="ARBA" id="ARBA00022692"/>
    </source>
</evidence>
<dbReference type="GO" id="GO:0004366">
    <property type="term" value="F:glycerol-3-phosphate O-acyltransferase activity"/>
    <property type="evidence" value="ECO:0007669"/>
    <property type="project" value="TreeGrafter"/>
</dbReference>
<keyword evidence="12" id="KW-0012">Acyltransferase</keyword>
<dbReference type="GO" id="GO:0005783">
    <property type="term" value="C:endoplasmic reticulum"/>
    <property type="evidence" value="ECO:0007669"/>
    <property type="project" value="TreeGrafter"/>
</dbReference>
<dbReference type="Pfam" id="PF01553">
    <property type="entry name" value="Acyltransferase"/>
    <property type="match status" value="1"/>
</dbReference>
<comment type="pathway">
    <text evidence="13">Phospholipid metabolism.</text>
</comment>
<feature type="transmembrane region" description="Helical" evidence="15">
    <location>
        <begin position="189"/>
        <end position="209"/>
    </location>
</feature>
<evidence type="ECO:0000256" key="7">
    <source>
        <dbReference type="ARBA" id="ARBA00022989"/>
    </source>
</evidence>
<keyword evidence="5" id="KW-0808">Transferase</keyword>
<name>A0AA39H411_9BILA</name>
<feature type="region of interest" description="Disordered" evidence="14">
    <location>
        <begin position="57"/>
        <end position="83"/>
    </location>
</feature>
<evidence type="ECO:0000256" key="11">
    <source>
        <dbReference type="ARBA" id="ARBA00023264"/>
    </source>
</evidence>
<dbReference type="GO" id="GO:0019432">
    <property type="term" value="P:triglyceride biosynthetic process"/>
    <property type="evidence" value="ECO:0007669"/>
    <property type="project" value="TreeGrafter"/>
</dbReference>
<evidence type="ECO:0000313" key="18">
    <source>
        <dbReference type="Proteomes" id="UP001175271"/>
    </source>
</evidence>
<evidence type="ECO:0000256" key="12">
    <source>
        <dbReference type="ARBA" id="ARBA00023315"/>
    </source>
</evidence>
<keyword evidence="10" id="KW-0594">Phospholipid biosynthesis</keyword>
<protein>
    <recommendedName>
        <fullName evidence="16">Phospholipid/glycerol acyltransferase domain-containing protein</fullName>
    </recommendedName>
</protein>
<gene>
    <name evidence="17" type="ORF">QR680_002229</name>
</gene>
<evidence type="ECO:0000256" key="1">
    <source>
        <dbReference type="ARBA" id="ARBA00004370"/>
    </source>
</evidence>
<keyword evidence="9 15" id="KW-0472">Membrane</keyword>
<dbReference type="PANTHER" id="PTHR23063:SF53">
    <property type="entry name" value="PHOSPHOLIPID_GLYCEROL ACYLTRANSFERASE DOMAIN-CONTAINING PROTEIN"/>
    <property type="match status" value="1"/>
</dbReference>
<evidence type="ECO:0000259" key="16">
    <source>
        <dbReference type="SMART" id="SM00563"/>
    </source>
</evidence>
<feature type="compositionally biased region" description="Basic and acidic residues" evidence="14">
    <location>
        <begin position="481"/>
        <end position="500"/>
    </location>
</feature>
<organism evidence="17 18">
    <name type="scientific">Steinernema hermaphroditum</name>
    <dbReference type="NCBI Taxonomy" id="289476"/>
    <lineage>
        <taxon>Eukaryota</taxon>
        <taxon>Metazoa</taxon>
        <taxon>Ecdysozoa</taxon>
        <taxon>Nematoda</taxon>
        <taxon>Chromadorea</taxon>
        <taxon>Rhabditida</taxon>
        <taxon>Tylenchina</taxon>
        <taxon>Panagrolaimomorpha</taxon>
        <taxon>Strongyloidoidea</taxon>
        <taxon>Steinernematidae</taxon>
        <taxon>Steinernema</taxon>
    </lineage>
</organism>
<evidence type="ECO:0000256" key="15">
    <source>
        <dbReference type="SAM" id="Phobius"/>
    </source>
</evidence>
<dbReference type="InterPro" id="IPR045252">
    <property type="entry name" value="LPCAT1-like"/>
</dbReference>
<evidence type="ECO:0000256" key="5">
    <source>
        <dbReference type="ARBA" id="ARBA00022679"/>
    </source>
</evidence>
<evidence type="ECO:0000313" key="17">
    <source>
        <dbReference type="EMBL" id="KAK0397704.1"/>
    </source>
</evidence>
<reference evidence="17" key="1">
    <citation type="submission" date="2023-06" db="EMBL/GenBank/DDBJ databases">
        <title>Genomic analysis of the entomopathogenic nematode Steinernema hermaphroditum.</title>
        <authorList>
            <person name="Schwarz E.M."/>
            <person name="Heppert J.K."/>
            <person name="Baniya A."/>
            <person name="Schwartz H.T."/>
            <person name="Tan C.-H."/>
            <person name="Antoshechkin I."/>
            <person name="Sternberg P.W."/>
            <person name="Goodrich-Blair H."/>
            <person name="Dillman A.R."/>
        </authorList>
    </citation>
    <scope>NUCLEOTIDE SEQUENCE</scope>
    <source>
        <strain evidence="17">PS9179</strain>
        <tissue evidence="17">Whole animal</tissue>
    </source>
</reference>
<evidence type="ECO:0000256" key="13">
    <source>
        <dbReference type="ARBA" id="ARBA00025707"/>
    </source>
</evidence>
<evidence type="ECO:0000256" key="14">
    <source>
        <dbReference type="SAM" id="MobiDB-lite"/>
    </source>
</evidence>
<evidence type="ECO:0000256" key="3">
    <source>
        <dbReference type="ARBA" id="ARBA00008655"/>
    </source>
</evidence>
<evidence type="ECO:0000256" key="8">
    <source>
        <dbReference type="ARBA" id="ARBA00023098"/>
    </source>
</evidence>
<feature type="domain" description="Phospholipid/glycerol acyltransferase" evidence="16">
    <location>
        <begin position="251"/>
        <end position="362"/>
    </location>
</feature>
<comment type="similarity">
    <text evidence="3">Belongs to the 1-acyl-sn-glycerol-3-phosphate acyltransferase family.</text>
</comment>
<proteinExistence type="inferred from homology"/>
<dbReference type="GO" id="GO:0008654">
    <property type="term" value="P:phospholipid biosynthetic process"/>
    <property type="evidence" value="ECO:0007669"/>
    <property type="project" value="UniProtKB-KW"/>
</dbReference>
<dbReference type="Proteomes" id="UP001175271">
    <property type="component" value="Unassembled WGS sequence"/>
</dbReference>
<keyword evidence="7 15" id="KW-1133">Transmembrane helix</keyword>
<keyword evidence="18" id="KW-1185">Reference proteome</keyword>
<evidence type="ECO:0000256" key="2">
    <source>
        <dbReference type="ARBA" id="ARBA00005189"/>
    </source>
</evidence>
<comment type="subcellular location">
    <subcellularLocation>
        <location evidence="1">Membrane</location>
    </subcellularLocation>
</comment>
<comment type="pathway">
    <text evidence="2">Lipid metabolism.</text>
</comment>
<feature type="transmembrane region" description="Helical" evidence="15">
    <location>
        <begin position="6"/>
        <end position="25"/>
    </location>
</feature>
<dbReference type="CDD" id="cd07991">
    <property type="entry name" value="LPLAT_LPCAT1-like"/>
    <property type="match status" value="1"/>
</dbReference>
<sequence>MLWTIVSVVLWPVLVLLTTILVLSVTGRSLGIREAFADQLTAIFEWGASKADSYRDIEEDEDDPALTGSEVVEPRPKKKRHASGDSIILREKSDSMERKLQELDSPTFEGDKKPTTVKVIVDDTLELITAGVESIIEDQVTSRFKAEQLVSWNLLTRTSFSYEHINWRLTLLWFGGFIFRYCVLVPLRIVLFSLGIGGLWVVTAIASCIPNREMRKSVNKHGMLMCFRVFSRAFSSIIRFHNRENRATQGGICVANHTSPIDIMILSCDNCYAMIGQRQGGFLGFLQNSLSRSEHHIWFERSEAKDRKAVTKRLQEHVDDPNKLPIIIFPEGTCINNTSVMMFKKGSFEIGRTIYPIAMKYDSRLGDAFWNSSEQGYAEYLFRMMTSWALICDVWYLPPMTRMEGESAIDFAKRVKRAICNKGGLVDLEWDGMLKRSKVPAKMVVEQQKKYWERLSRTTSITHTNPNAYMEYASKLSKEPMHEPFDEEGDEHKGENHAEVSEPEETREENRTAEADRDDNRVQKSCEEKCTLLFVGITANRERLVEDCTPLYILRRK</sequence>
<accession>A0AA39H411</accession>
<comment type="caution">
    <text evidence="17">The sequence shown here is derived from an EMBL/GenBank/DDBJ whole genome shotgun (WGS) entry which is preliminary data.</text>
</comment>
<dbReference type="InterPro" id="IPR002123">
    <property type="entry name" value="Plipid/glycerol_acylTrfase"/>
</dbReference>
<dbReference type="EMBL" id="JAUCMV010000005">
    <property type="protein sequence ID" value="KAK0397704.1"/>
    <property type="molecule type" value="Genomic_DNA"/>
</dbReference>
<keyword evidence="6 15" id="KW-0812">Transmembrane</keyword>
<dbReference type="AlphaFoldDB" id="A0AA39H411"/>
<feature type="region of interest" description="Disordered" evidence="14">
    <location>
        <begin position="481"/>
        <end position="522"/>
    </location>
</feature>
<feature type="compositionally biased region" description="Basic and acidic residues" evidence="14">
    <location>
        <begin position="508"/>
        <end position="522"/>
    </location>
</feature>
<dbReference type="GO" id="GO:0016020">
    <property type="term" value="C:membrane"/>
    <property type="evidence" value="ECO:0007669"/>
    <property type="project" value="UniProtKB-SubCell"/>
</dbReference>
<dbReference type="PANTHER" id="PTHR23063">
    <property type="entry name" value="PHOSPHOLIPID ACYLTRANSFERASE"/>
    <property type="match status" value="1"/>
</dbReference>
<evidence type="ECO:0000256" key="4">
    <source>
        <dbReference type="ARBA" id="ARBA00022516"/>
    </source>
</evidence>